<accession>A0AAJ4DN77</accession>
<dbReference type="AlphaFoldDB" id="A0AAJ4DN77"/>
<protein>
    <submittedName>
        <fullName evidence="1">Uncharacterized protein</fullName>
    </submittedName>
</protein>
<evidence type="ECO:0000313" key="1">
    <source>
        <dbReference type="EMBL" id="QFR43776.1"/>
    </source>
</evidence>
<sequence length="227" mass="26882">MNILHELEDFINEFNQNNNEDFAIDTIRIEFQKQHKLESLKAIGRWNKINARDKRIMAKLKKRLTADEITTAYQLERENIYYYNSSTPPKYNQATLVIFGIKQYHKEPPPYELTNRLLNILSFGTSKINMNIDICSDTKHRPNIEALKRFFDLKQYITKDGLFTDTHYINRPDIPMIEKIIIYNKQVKNNLAFIVWRIEAKVIIPNFRVLALPLHELKEVTDIARGN</sequence>
<evidence type="ECO:0000313" key="2">
    <source>
        <dbReference type="Proteomes" id="UP000326061"/>
    </source>
</evidence>
<keyword evidence="2" id="KW-1185">Reference proteome</keyword>
<organism evidence="1 2">
    <name type="scientific">Sulfurimonas xiamenensis</name>
    <dbReference type="NCBI Taxonomy" id="2590021"/>
    <lineage>
        <taxon>Bacteria</taxon>
        <taxon>Pseudomonadati</taxon>
        <taxon>Campylobacterota</taxon>
        <taxon>Epsilonproteobacteria</taxon>
        <taxon>Campylobacterales</taxon>
        <taxon>Sulfurimonadaceae</taxon>
        <taxon>Sulfurimonas</taxon>
    </lineage>
</organism>
<dbReference type="Proteomes" id="UP000326061">
    <property type="component" value="Chromosome"/>
</dbReference>
<dbReference type="RefSeq" id="WP_152299837.1">
    <property type="nucleotide sequence ID" value="NZ_CP041166.1"/>
</dbReference>
<dbReference type="EMBL" id="CP041166">
    <property type="protein sequence ID" value="QFR43776.1"/>
    <property type="molecule type" value="Genomic_DNA"/>
</dbReference>
<proteinExistence type="predicted"/>
<gene>
    <name evidence="1" type="ORF">FJR47_07575</name>
</gene>
<dbReference type="KEGG" id="suln:FJR47_07575"/>
<name>A0AAJ4DN77_9BACT</name>
<reference evidence="2" key="1">
    <citation type="submission" date="2019-06" db="EMBL/GenBank/DDBJ databases">
        <title>Sulfurimonas gotlandica sp. nov., a chemoautotrophic and psychrotolerant epsilonproteobacterium isolated from a pelagic redoxcline, and an emended description of the genus Sulfurimonas.</title>
        <authorList>
            <person name="Wang S."/>
            <person name="Jiang L."/>
            <person name="Shao Z."/>
        </authorList>
    </citation>
    <scope>NUCLEOTIDE SEQUENCE [LARGE SCALE GENOMIC DNA]</scope>
    <source>
        <strain evidence="2">1-1N</strain>
    </source>
</reference>